<feature type="domain" description="ABC transmembrane type-1" evidence="9">
    <location>
        <begin position="17"/>
        <end position="205"/>
    </location>
</feature>
<reference evidence="11" key="1">
    <citation type="submission" date="2017-09" db="EMBL/GenBank/DDBJ databases">
        <title>Yangia sp. SAOS 153D whole genome sequencing.</title>
        <authorList>
            <person name="Verma A."/>
            <person name="Krishnamurthi S."/>
        </authorList>
    </citation>
    <scope>NUCLEOTIDE SEQUENCE [LARGE SCALE GENOMIC DNA]</scope>
    <source>
        <strain evidence="11">SAOS 153D</strain>
    </source>
</reference>
<dbReference type="Gene3D" id="1.10.3720.10">
    <property type="entry name" value="MetI-like"/>
    <property type="match status" value="1"/>
</dbReference>
<evidence type="ECO:0000313" key="10">
    <source>
        <dbReference type="EMBL" id="MCT4370845.1"/>
    </source>
</evidence>
<name>A0A2A3K022_9RHOB</name>
<organism evidence="11">
    <name type="scientific">Alloyangia mangrovi</name>
    <dbReference type="NCBI Taxonomy" id="1779329"/>
    <lineage>
        <taxon>Bacteria</taxon>
        <taxon>Pseudomonadati</taxon>
        <taxon>Pseudomonadota</taxon>
        <taxon>Alphaproteobacteria</taxon>
        <taxon>Rhodobacterales</taxon>
        <taxon>Roseobacteraceae</taxon>
        <taxon>Alloyangia</taxon>
    </lineage>
</organism>
<dbReference type="GO" id="GO:0022857">
    <property type="term" value="F:transmembrane transporter activity"/>
    <property type="evidence" value="ECO:0007669"/>
    <property type="project" value="InterPro"/>
</dbReference>
<dbReference type="Pfam" id="PF00528">
    <property type="entry name" value="BPD_transp_1"/>
    <property type="match status" value="1"/>
</dbReference>
<keyword evidence="7 8" id="KW-0472">Membrane</keyword>
<dbReference type="EMBL" id="NTHN02000017">
    <property type="protein sequence ID" value="MCT4370845.1"/>
    <property type="molecule type" value="Genomic_DNA"/>
</dbReference>
<keyword evidence="6 8" id="KW-1133">Transmembrane helix</keyword>
<sequence>MIREFGFPELLFVLEGARWTILLSALAFVCGGALGLAVALARTARSRELRWGATVYIQIFQGTPLLIQLFFVFFGLPLLGLQLNVWLAVTIGLALHASGYLGEIWRGGIQAVPAGQVEAARALGLGYRSVMIDVVLPQALRISLPATVGFLVNLVKGTALAALLGLTEATRAGQLMSNITFEPLRVYSAVGLVYFAICLPLTLWSARLERRLLRRG</sequence>
<evidence type="ECO:0000256" key="2">
    <source>
        <dbReference type="ARBA" id="ARBA00010072"/>
    </source>
</evidence>
<dbReference type="SUPFAM" id="SSF161098">
    <property type="entry name" value="MetI-like"/>
    <property type="match status" value="1"/>
</dbReference>
<feature type="transmembrane region" description="Helical" evidence="8">
    <location>
        <begin position="186"/>
        <end position="206"/>
    </location>
</feature>
<dbReference type="InterPro" id="IPR035906">
    <property type="entry name" value="MetI-like_sf"/>
</dbReference>
<gene>
    <name evidence="10" type="ORF">CLG85_011160</name>
    <name evidence="11" type="ORF">CLG85_02110</name>
</gene>
<dbReference type="PANTHER" id="PTHR30614">
    <property type="entry name" value="MEMBRANE COMPONENT OF AMINO ACID ABC TRANSPORTER"/>
    <property type="match status" value="1"/>
</dbReference>
<dbReference type="PANTHER" id="PTHR30614:SF34">
    <property type="entry name" value="BLR6398 PROTEIN"/>
    <property type="match status" value="1"/>
</dbReference>
<dbReference type="GO" id="GO:0006865">
    <property type="term" value="P:amino acid transport"/>
    <property type="evidence" value="ECO:0007669"/>
    <property type="project" value="TreeGrafter"/>
</dbReference>
<proteinExistence type="inferred from homology"/>
<keyword evidence="12" id="KW-1185">Reference proteome</keyword>
<feature type="transmembrane region" description="Helical" evidence="8">
    <location>
        <begin position="85"/>
        <end position="102"/>
    </location>
</feature>
<dbReference type="InterPro" id="IPR043429">
    <property type="entry name" value="ArtM/GltK/GlnP/TcyL/YhdX-like"/>
</dbReference>
<comment type="similarity">
    <text evidence="2">Belongs to the binding-protein-dependent transport system permease family. HisMQ subfamily.</text>
</comment>
<reference evidence="10" key="3">
    <citation type="submission" date="2024-05" db="EMBL/GenBank/DDBJ databases">
        <title>Yangia mangrovi SAOS 153D genome.</title>
        <authorList>
            <person name="Verma A."/>
            <person name="Pal Y."/>
            <person name="Sundharam S."/>
            <person name="Bisht B."/>
            <person name="Srinivasan K."/>
        </authorList>
    </citation>
    <scope>NUCLEOTIDE SEQUENCE</scope>
    <source>
        <strain evidence="10">SAOS 153D</strain>
    </source>
</reference>
<dbReference type="OrthoDB" id="9814550at2"/>
<evidence type="ECO:0000256" key="4">
    <source>
        <dbReference type="ARBA" id="ARBA00022475"/>
    </source>
</evidence>
<evidence type="ECO:0000259" key="9">
    <source>
        <dbReference type="PROSITE" id="PS50928"/>
    </source>
</evidence>
<evidence type="ECO:0000256" key="5">
    <source>
        <dbReference type="ARBA" id="ARBA00022692"/>
    </source>
</evidence>
<dbReference type="PROSITE" id="PS50928">
    <property type="entry name" value="ABC_TM1"/>
    <property type="match status" value="1"/>
</dbReference>
<evidence type="ECO:0000256" key="7">
    <source>
        <dbReference type="ARBA" id="ARBA00023136"/>
    </source>
</evidence>
<dbReference type="Proteomes" id="UP000217448">
    <property type="component" value="Unassembled WGS sequence"/>
</dbReference>
<reference evidence="12" key="2">
    <citation type="submission" date="2023-07" db="EMBL/GenBank/DDBJ databases">
        <title>Yangia mangrovi SAOS 153D genome.</title>
        <authorList>
            <person name="Verma A."/>
            <person name="Pal Y."/>
            <person name="Sundharam S."/>
            <person name="Bisht B."/>
            <person name="Srinivasan K."/>
        </authorList>
    </citation>
    <scope>NUCLEOTIDE SEQUENCE [LARGE SCALE GENOMIC DNA]</scope>
    <source>
        <strain evidence="12">SAOS 153D</strain>
    </source>
</reference>
<feature type="transmembrane region" description="Helical" evidence="8">
    <location>
        <begin position="53"/>
        <end position="79"/>
    </location>
</feature>
<dbReference type="CDD" id="cd06261">
    <property type="entry name" value="TM_PBP2"/>
    <property type="match status" value="1"/>
</dbReference>
<dbReference type="InterPro" id="IPR000515">
    <property type="entry name" value="MetI-like"/>
</dbReference>
<dbReference type="RefSeq" id="WP_095880759.1">
    <property type="nucleotide sequence ID" value="NZ_NTHN02000017.1"/>
</dbReference>
<protein>
    <submittedName>
        <fullName evidence="11">Amino acid ABC transporter permease</fullName>
    </submittedName>
</protein>
<keyword evidence="5 8" id="KW-0812">Transmembrane</keyword>
<dbReference type="GO" id="GO:0043190">
    <property type="term" value="C:ATP-binding cassette (ABC) transporter complex"/>
    <property type="evidence" value="ECO:0007669"/>
    <property type="project" value="InterPro"/>
</dbReference>
<evidence type="ECO:0000313" key="12">
    <source>
        <dbReference type="Proteomes" id="UP000217448"/>
    </source>
</evidence>
<dbReference type="EMBL" id="NTHN01000021">
    <property type="protein sequence ID" value="PBD20786.1"/>
    <property type="molecule type" value="Genomic_DNA"/>
</dbReference>
<evidence type="ECO:0000256" key="3">
    <source>
        <dbReference type="ARBA" id="ARBA00022448"/>
    </source>
</evidence>
<feature type="transmembrane region" description="Helical" evidence="8">
    <location>
        <begin position="20"/>
        <end position="41"/>
    </location>
</feature>
<dbReference type="AlphaFoldDB" id="A0A2A3K022"/>
<evidence type="ECO:0000256" key="8">
    <source>
        <dbReference type="RuleBase" id="RU363032"/>
    </source>
</evidence>
<keyword evidence="4" id="KW-1003">Cell membrane</keyword>
<accession>A0A2A3K022</accession>
<dbReference type="NCBIfam" id="TIGR01726">
    <property type="entry name" value="HEQRo_perm_3TM"/>
    <property type="match status" value="1"/>
</dbReference>
<evidence type="ECO:0000256" key="1">
    <source>
        <dbReference type="ARBA" id="ARBA00004429"/>
    </source>
</evidence>
<comment type="caution">
    <text evidence="11">The sequence shown here is derived from an EMBL/GenBank/DDBJ whole genome shotgun (WGS) entry which is preliminary data.</text>
</comment>
<keyword evidence="3 8" id="KW-0813">Transport</keyword>
<dbReference type="InterPro" id="IPR010065">
    <property type="entry name" value="AA_ABC_transptr_permease_3TM"/>
</dbReference>
<evidence type="ECO:0000313" key="11">
    <source>
        <dbReference type="EMBL" id="PBD20786.1"/>
    </source>
</evidence>
<feature type="transmembrane region" description="Helical" evidence="8">
    <location>
        <begin position="146"/>
        <end position="166"/>
    </location>
</feature>
<comment type="subcellular location">
    <subcellularLocation>
        <location evidence="1">Cell inner membrane</location>
        <topology evidence="1">Multi-pass membrane protein</topology>
    </subcellularLocation>
    <subcellularLocation>
        <location evidence="8">Cell membrane</location>
        <topology evidence="8">Multi-pass membrane protein</topology>
    </subcellularLocation>
</comment>
<evidence type="ECO:0000256" key="6">
    <source>
        <dbReference type="ARBA" id="ARBA00022989"/>
    </source>
</evidence>